<protein>
    <recommendedName>
        <fullName evidence="4">Pyrroline-5-carboxylate reductase</fullName>
        <shortName evidence="4">P5C reductase</shortName>
        <shortName evidence="4">P5CR</shortName>
        <ecNumber evidence="4">1.5.1.2</ecNumber>
    </recommendedName>
    <alternativeName>
        <fullName evidence="4">PCA reductase</fullName>
    </alternativeName>
</protein>
<dbReference type="Gene3D" id="3.40.50.720">
    <property type="entry name" value="NAD(P)-binding Rossmann-like Domain"/>
    <property type="match status" value="1"/>
</dbReference>
<dbReference type="OMA" id="PHIENLQ"/>
<evidence type="ECO:0000313" key="11">
    <source>
        <dbReference type="Proteomes" id="UP000284785"/>
    </source>
</evidence>
<evidence type="ECO:0000313" key="9">
    <source>
        <dbReference type="EMBL" id="RHD88585.1"/>
    </source>
</evidence>
<dbReference type="GO" id="GO:0005737">
    <property type="term" value="C:cytoplasm"/>
    <property type="evidence" value="ECO:0007669"/>
    <property type="project" value="UniProtKB-SubCell"/>
</dbReference>
<evidence type="ECO:0000256" key="4">
    <source>
        <dbReference type="HAMAP-Rule" id="MF_01925"/>
    </source>
</evidence>
<dbReference type="Proteomes" id="UP000284785">
    <property type="component" value="Unassembled WGS sequence"/>
</dbReference>
<dbReference type="GO" id="GO:0004735">
    <property type="term" value="F:pyrroline-5-carboxylate reductase activity"/>
    <property type="evidence" value="ECO:0007669"/>
    <property type="project" value="UniProtKB-UniRule"/>
</dbReference>
<sequence length="266" mass="28819">MKITIIGAGNIGSAVAACLAKGHLYNEKDIIISTPHTDKLENLHKQFPAIRIMTENQYAISEADIIILAVKPCIVDEVLSPLRFSRTQILVSLVTGISISHLAHLSETEMPIFRVVPNIAITEHSSLTLITSRKAGKEHQQLIKQTFEEGGKCLFAEEKQLDIISALTSSGIAFALKYIHAAMQAGIELGISAEDAMRMTAYSMEGATELILNHDTHPLLEIEKAATPGGATIKGLNELEHRGFTSAVIHAIKSSATVSTDKETEE</sequence>
<keyword evidence="4" id="KW-0963">Cytoplasm</keyword>
<evidence type="ECO:0000313" key="13">
    <source>
        <dbReference type="Proteomes" id="UP001156218"/>
    </source>
</evidence>
<keyword evidence="2 4" id="KW-0521">NADP</keyword>
<dbReference type="Pfam" id="PF03807">
    <property type="entry name" value="F420_oxidored"/>
    <property type="match status" value="1"/>
</dbReference>
<dbReference type="PANTHER" id="PTHR11645">
    <property type="entry name" value="PYRROLINE-5-CARBOXYLATE REDUCTASE"/>
    <property type="match status" value="1"/>
</dbReference>
<keyword evidence="3 4" id="KW-0560">Oxidoreductase</keyword>
<dbReference type="InterPro" id="IPR028939">
    <property type="entry name" value="P5C_Rdtase_cat_N"/>
</dbReference>
<dbReference type="InterPro" id="IPR000304">
    <property type="entry name" value="Pyrroline-COOH_reductase"/>
</dbReference>
<dbReference type="RefSeq" id="WP_011108044.1">
    <property type="nucleotide sequence ID" value="NZ_CABJDH010000033.1"/>
</dbReference>
<comment type="pathway">
    <text evidence="4">Amino-acid biosynthesis; L-proline biosynthesis; L-proline from L-glutamate 5-semialdehyde: step 1/1.</text>
</comment>
<evidence type="ECO:0000256" key="5">
    <source>
        <dbReference type="PIRSR" id="PIRSR000193-1"/>
    </source>
</evidence>
<dbReference type="UniPathway" id="UPA00098">
    <property type="reaction ID" value="UER00361"/>
</dbReference>
<dbReference type="PROSITE" id="PS51257">
    <property type="entry name" value="PROKAR_LIPOPROTEIN"/>
    <property type="match status" value="1"/>
</dbReference>
<feature type="binding site" evidence="5">
    <location>
        <position position="56"/>
    </location>
    <ligand>
        <name>NADPH</name>
        <dbReference type="ChEBI" id="CHEBI:57783"/>
    </ligand>
</feature>
<keyword evidence="4" id="KW-0641">Proline biosynthesis</keyword>
<evidence type="ECO:0000256" key="2">
    <source>
        <dbReference type="ARBA" id="ARBA00022857"/>
    </source>
</evidence>
<dbReference type="InterPro" id="IPR008927">
    <property type="entry name" value="6-PGluconate_DH-like_C_sf"/>
</dbReference>
<dbReference type="HAMAP" id="MF_01925">
    <property type="entry name" value="P5C_reductase"/>
    <property type="match status" value="1"/>
</dbReference>
<feature type="binding site" evidence="5">
    <location>
        <position position="34"/>
    </location>
    <ligand>
        <name>NADP(+)</name>
        <dbReference type="ChEBI" id="CHEBI:58349"/>
    </ligand>
</feature>
<dbReference type="GeneID" id="60927890"/>
<evidence type="ECO:0000313" key="8">
    <source>
        <dbReference type="EMBL" id="KAB4470585.1"/>
    </source>
</evidence>
<accession>A0A139K8P3</accession>
<feature type="domain" description="Pyrroline-5-carboxylate reductase catalytic N-terminal" evidence="6">
    <location>
        <begin position="2"/>
        <end position="95"/>
    </location>
</feature>
<reference evidence="10 13" key="3">
    <citation type="submission" date="2021-06" db="EMBL/GenBank/DDBJ databases">
        <title>Interrogation of the integrated mobile genetic elements in gut-associated Bacteroides with a consensus prediction approach.</title>
        <authorList>
            <person name="Campbell D.E."/>
            <person name="Leigh J.R."/>
            <person name="Kim T."/>
            <person name="England W."/>
            <person name="Whitaker R.J."/>
            <person name="Degnan P.H."/>
        </authorList>
    </citation>
    <scope>NUCLEOTIDE SEQUENCE [LARGE SCALE GENOMIC DNA]</scope>
    <source>
        <strain evidence="10 13">WAL8669</strain>
    </source>
</reference>
<evidence type="ECO:0000256" key="1">
    <source>
        <dbReference type="ARBA" id="ARBA00005525"/>
    </source>
</evidence>
<evidence type="ECO:0000313" key="12">
    <source>
        <dbReference type="Proteomes" id="UP000436858"/>
    </source>
</evidence>
<comment type="similarity">
    <text evidence="1 4">Belongs to the pyrroline-5-carboxylate reductase family.</text>
</comment>
<feature type="domain" description="Pyrroline-5-carboxylate reductase dimerisation" evidence="7">
    <location>
        <begin position="158"/>
        <end position="259"/>
    </location>
</feature>
<comment type="subcellular location">
    <subcellularLocation>
        <location evidence="4">Cytoplasm</location>
    </subcellularLocation>
</comment>
<dbReference type="Gene3D" id="1.10.3730.10">
    <property type="entry name" value="ProC C-terminal domain-like"/>
    <property type="match status" value="1"/>
</dbReference>
<evidence type="ECO:0000256" key="3">
    <source>
        <dbReference type="ARBA" id="ARBA00023002"/>
    </source>
</evidence>
<keyword evidence="4" id="KW-0028">Amino-acid biosynthesis</keyword>
<comment type="catalytic activity">
    <reaction evidence="4">
        <text>L-proline + NAD(+) = (S)-1-pyrroline-5-carboxylate + NADH + 2 H(+)</text>
        <dbReference type="Rhea" id="RHEA:14105"/>
        <dbReference type="ChEBI" id="CHEBI:15378"/>
        <dbReference type="ChEBI" id="CHEBI:17388"/>
        <dbReference type="ChEBI" id="CHEBI:57540"/>
        <dbReference type="ChEBI" id="CHEBI:57945"/>
        <dbReference type="ChEBI" id="CHEBI:60039"/>
        <dbReference type="EC" id="1.5.1.2"/>
    </reaction>
</comment>
<dbReference type="EMBL" id="CP083680">
    <property type="protein sequence ID" value="UYU67589.1"/>
    <property type="molecule type" value="Genomic_DNA"/>
</dbReference>
<dbReference type="AlphaFoldDB" id="A0A139K8P3"/>
<evidence type="ECO:0000259" key="6">
    <source>
        <dbReference type="Pfam" id="PF03807"/>
    </source>
</evidence>
<evidence type="ECO:0000259" key="7">
    <source>
        <dbReference type="Pfam" id="PF14748"/>
    </source>
</evidence>
<dbReference type="PIRSF" id="PIRSF000193">
    <property type="entry name" value="Pyrrol-5-carb_rd"/>
    <property type="match status" value="1"/>
</dbReference>
<reference evidence="9 11" key="1">
    <citation type="submission" date="2018-08" db="EMBL/GenBank/DDBJ databases">
        <title>A genome reference for cultivated species of the human gut microbiota.</title>
        <authorList>
            <person name="Zou Y."/>
            <person name="Xue W."/>
            <person name="Luo G."/>
        </authorList>
    </citation>
    <scope>NUCLEOTIDE SEQUENCE [LARGE SCALE GENOMIC DNA]</scope>
    <source>
        <strain evidence="9 11">AM30-26</strain>
    </source>
</reference>
<evidence type="ECO:0000313" key="10">
    <source>
        <dbReference type="EMBL" id="UYU67589.1"/>
    </source>
</evidence>
<comment type="function">
    <text evidence="4">Catalyzes the reduction of 1-pyrroline-5-carboxylate (PCA) to L-proline.</text>
</comment>
<dbReference type="EMBL" id="QSJP01000007">
    <property type="protein sequence ID" value="RHD88585.1"/>
    <property type="molecule type" value="Genomic_DNA"/>
</dbReference>
<dbReference type="InterPro" id="IPR029036">
    <property type="entry name" value="P5CR_dimer"/>
</dbReference>
<name>A0A139K8P3_BACT4</name>
<dbReference type="PANTHER" id="PTHR11645:SF0">
    <property type="entry name" value="PYRROLINE-5-CARBOXYLATE REDUCTASE 3"/>
    <property type="match status" value="1"/>
</dbReference>
<dbReference type="GO" id="GO:0055129">
    <property type="term" value="P:L-proline biosynthetic process"/>
    <property type="evidence" value="ECO:0007669"/>
    <property type="project" value="UniProtKB-UniRule"/>
</dbReference>
<proteinExistence type="inferred from homology"/>
<dbReference type="EC" id="1.5.1.2" evidence="4"/>
<gene>
    <name evidence="4" type="primary">proC</name>
    <name evidence="9" type="ORF">DW780_10420</name>
    <name evidence="8" type="ORF">GAN91_26215</name>
    <name evidence="10" type="ORF">KQP68_04720</name>
</gene>
<dbReference type="Proteomes" id="UP000436858">
    <property type="component" value="Unassembled WGS sequence"/>
</dbReference>
<dbReference type="SUPFAM" id="SSF51735">
    <property type="entry name" value="NAD(P)-binding Rossmann-fold domains"/>
    <property type="match status" value="1"/>
</dbReference>
<comment type="catalytic activity">
    <reaction evidence="4">
        <text>L-proline + NADP(+) = (S)-1-pyrroline-5-carboxylate + NADPH + 2 H(+)</text>
        <dbReference type="Rhea" id="RHEA:14109"/>
        <dbReference type="ChEBI" id="CHEBI:15378"/>
        <dbReference type="ChEBI" id="CHEBI:17388"/>
        <dbReference type="ChEBI" id="CHEBI:57783"/>
        <dbReference type="ChEBI" id="CHEBI:58349"/>
        <dbReference type="ChEBI" id="CHEBI:60039"/>
        <dbReference type="EC" id="1.5.1.2"/>
    </reaction>
</comment>
<reference evidence="8 12" key="2">
    <citation type="journal article" date="2019" name="Nat. Med.">
        <title>A library of human gut bacterial isolates paired with longitudinal multiomics data enables mechanistic microbiome research.</title>
        <authorList>
            <person name="Poyet M."/>
            <person name="Groussin M."/>
            <person name="Gibbons S.M."/>
            <person name="Avila-Pacheco J."/>
            <person name="Jiang X."/>
            <person name="Kearney S.M."/>
            <person name="Perrotta A.R."/>
            <person name="Berdy B."/>
            <person name="Zhao S."/>
            <person name="Lieberman T.D."/>
            <person name="Swanson P.K."/>
            <person name="Smith M."/>
            <person name="Roesemann S."/>
            <person name="Alexander J.E."/>
            <person name="Rich S.A."/>
            <person name="Livny J."/>
            <person name="Vlamakis H."/>
            <person name="Clish C."/>
            <person name="Bullock K."/>
            <person name="Deik A."/>
            <person name="Scott J."/>
            <person name="Pierce K.A."/>
            <person name="Xavier R.J."/>
            <person name="Alm E.J."/>
        </authorList>
    </citation>
    <scope>NUCLEOTIDE SEQUENCE [LARGE SCALE GENOMIC DNA]</scope>
    <source>
        <strain evidence="8 12">BIOML-A162</strain>
    </source>
</reference>
<feature type="binding site" evidence="5">
    <location>
        <begin position="69"/>
        <end position="72"/>
    </location>
    <ligand>
        <name>NADP(+)</name>
        <dbReference type="ChEBI" id="CHEBI:58349"/>
    </ligand>
</feature>
<dbReference type="Pfam" id="PF14748">
    <property type="entry name" value="P5CR_dimer"/>
    <property type="match status" value="1"/>
</dbReference>
<organism evidence="9 11">
    <name type="scientific">Bacteroides thetaiotaomicron</name>
    <dbReference type="NCBI Taxonomy" id="818"/>
    <lineage>
        <taxon>Bacteria</taxon>
        <taxon>Pseudomonadati</taxon>
        <taxon>Bacteroidota</taxon>
        <taxon>Bacteroidia</taxon>
        <taxon>Bacteroidales</taxon>
        <taxon>Bacteroidaceae</taxon>
        <taxon>Bacteroides</taxon>
    </lineage>
</organism>
<dbReference type="EMBL" id="WCRY01000047">
    <property type="protein sequence ID" value="KAB4470585.1"/>
    <property type="molecule type" value="Genomic_DNA"/>
</dbReference>
<dbReference type="Proteomes" id="UP001156218">
    <property type="component" value="Chromosome"/>
</dbReference>
<dbReference type="InterPro" id="IPR036291">
    <property type="entry name" value="NAD(P)-bd_dom_sf"/>
</dbReference>
<dbReference type="SUPFAM" id="SSF48179">
    <property type="entry name" value="6-phosphogluconate dehydrogenase C-terminal domain-like"/>
    <property type="match status" value="1"/>
</dbReference>